<reference evidence="3 4" key="1">
    <citation type="submission" date="2020-08" db="EMBL/GenBank/DDBJ databases">
        <title>Acidobacteriota in marine sediments use diverse sulfur dissimilation pathways.</title>
        <authorList>
            <person name="Wasmund K."/>
        </authorList>
    </citation>
    <scope>NUCLEOTIDE SEQUENCE [LARGE SCALE GENOMIC DNA]</scope>
    <source>
        <strain evidence="3">MAG AM4</strain>
    </source>
</reference>
<feature type="signal peptide" evidence="1">
    <location>
        <begin position="1"/>
        <end position="25"/>
    </location>
</feature>
<evidence type="ECO:0000313" key="3">
    <source>
        <dbReference type="EMBL" id="MBD3868221.1"/>
    </source>
</evidence>
<dbReference type="AlphaFoldDB" id="A0A8J7C2P1"/>
<keyword evidence="1" id="KW-0732">Signal</keyword>
<name>A0A8J7C2P1_9BACT</name>
<evidence type="ECO:0000313" key="4">
    <source>
        <dbReference type="Proteomes" id="UP000648239"/>
    </source>
</evidence>
<sequence length="159" mass="16993">MAGKTLVLAVSVSLVLAAAAGVALAKEPVNQSALGGIAIRGIDPVAYFTDGKPAKGNKKFEVERNGAKWRFVSAGHQDLFKADPEKYAPQYGGYCAWAVSQGYTAGIDPQAWRIVDGKLYLNYSLEVQATWETDIPGFIRLADGNYPGIVAGKRSEARS</sequence>
<protein>
    <submittedName>
        <fullName evidence="3">YHS domain-containing protein</fullName>
    </submittedName>
</protein>
<proteinExistence type="predicted"/>
<comment type="caution">
    <text evidence="3">The sequence shown here is derived from an EMBL/GenBank/DDBJ whole genome shotgun (WGS) entry which is preliminary data.</text>
</comment>
<dbReference type="Pfam" id="PF04945">
    <property type="entry name" value="YHS"/>
    <property type="match status" value="1"/>
</dbReference>
<feature type="chain" id="PRO_5035248256" evidence="1">
    <location>
        <begin position="26"/>
        <end position="159"/>
    </location>
</feature>
<dbReference type="Proteomes" id="UP000648239">
    <property type="component" value="Unassembled WGS sequence"/>
</dbReference>
<evidence type="ECO:0000256" key="1">
    <source>
        <dbReference type="SAM" id="SignalP"/>
    </source>
</evidence>
<accession>A0A8J7C2P1</accession>
<evidence type="ECO:0000259" key="2">
    <source>
        <dbReference type="Pfam" id="PF04945"/>
    </source>
</evidence>
<dbReference type="EMBL" id="JACXWD010000025">
    <property type="protein sequence ID" value="MBD3868221.1"/>
    <property type="molecule type" value="Genomic_DNA"/>
</dbReference>
<organism evidence="3 4">
    <name type="scientific">Candidatus Polarisedimenticola svalbardensis</name>
    <dbReference type="NCBI Taxonomy" id="2886004"/>
    <lineage>
        <taxon>Bacteria</taxon>
        <taxon>Pseudomonadati</taxon>
        <taxon>Acidobacteriota</taxon>
        <taxon>Candidatus Polarisedimenticolia</taxon>
        <taxon>Candidatus Polarisedimenticolales</taxon>
        <taxon>Candidatus Polarisedimenticolaceae</taxon>
        <taxon>Candidatus Polarisedimenticola</taxon>
    </lineage>
</organism>
<gene>
    <name evidence="3" type="ORF">IFK94_08845</name>
</gene>
<dbReference type="InterPro" id="IPR007029">
    <property type="entry name" value="YHS_dom"/>
</dbReference>
<dbReference type="NCBIfam" id="NF041384">
    <property type="entry name" value="YHS_seleno_dom"/>
    <property type="match status" value="1"/>
</dbReference>
<feature type="domain" description="YHS" evidence="2">
    <location>
        <begin position="45"/>
        <end position="91"/>
    </location>
</feature>